<dbReference type="CDD" id="cd03801">
    <property type="entry name" value="GT4_PimA-like"/>
    <property type="match status" value="1"/>
</dbReference>
<dbReference type="PANTHER" id="PTHR46401:SF2">
    <property type="entry name" value="GLYCOSYLTRANSFERASE WBBK-RELATED"/>
    <property type="match status" value="1"/>
</dbReference>
<dbReference type="GO" id="GO:0016757">
    <property type="term" value="F:glycosyltransferase activity"/>
    <property type="evidence" value="ECO:0007669"/>
    <property type="project" value="InterPro"/>
</dbReference>
<name>K6D1V0_9BACI</name>
<dbReference type="Pfam" id="PF00534">
    <property type="entry name" value="Glycos_transf_1"/>
    <property type="match status" value="1"/>
</dbReference>
<dbReference type="SUPFAM" id="SSF53756">
    <property type="entry name" value="UDP-Glycosyltransferase/glycogen phosphorylase"/>
    <property type="match status" value="1"/>
</dbReference>
<dbReference type="STRING" id="1117379.BABA_15222"/>
<organism evidence="3 4">
    <name type="scientific">Neobacillus bataviensis LMG 21833</name>
    <dbReference type="NCBI Taxonomy" id="1117379"/>
    <lineage>
        <taxon>Bacteria</taxon>
        <taxon>Bacillati</taxon>
        <taxon>Bacillota</taxon>
        <taxon>Bacilli</taxon>
        <taxon>Bacillales</taxon>
        <taxon>Bacillaceae</taxon>
        <taxon>Neobacillus</taxon>
    </lineage>
</organism>
<dbReference type="EMBL" id="AJLS01000115">
    <property type="protein sequence ID" value="EKN66472.1"/>
    <property type="molecule type" value="Genomic_DNA"/>
</dbReference>
<accession>K6D1V0</accession>
<dbReference type="Proteomes" id="UP000006316">
    <property type="component" value="Unassembled WGS sequence"/>
</dbReference>
<dbReference type="InterPro" id="IPR001296">
    <property type="entry name" value="Glyco_trans_1"/>
</dbReference>
<dbReference type="RefSeq" id="WP_007086040.1">
    <property type="nucleotide sequence ID" value="NZ_AJLS01000115.1"/>
</dbReference>
<dbReference type="Gene3D" id="3.40.50.2000">
    <property type="entry name" value="Glycogen Phosphorylase B"/>
    <property type="match status" value="2"/>
</dbReference>
<dbReference type="PANTHER" id="PTHR46401">
    <property type="entry name" value="GLYCOSYLTRANSFERASE WBBK-RELATED"/>
    <property type="match status" value="1"/>
</dbReference>
<reference evidence="3 4" key="1">
    <citation type="journal article" date="2012" name="Front. Microbiol.">
        <title>Redundancy and modularity in membrane-associated dissimilatory nitrate reduction in Bacillus.</title>
        <authorList>
            <person name="Heylen K."/>
            <person name="Keltjens J."/>
        </authorList>
    </citation>
    <scope>NUCLEOTIDE SEQUENCE [LARGE SCALE GENOMIC DNA]</scope>
    <source>
        <strain evidence="4">LMG 21833T</strain>
    </source>
</reference>
<feature type="domain" description="Glycosyl transferase family 1" evidence="2">
    <location>
        <begin position="144"/>
        <end position="298"/>
    </location>
</feature>
<evidence type="ECO:0000256" key="1">
    <source>
        <dbReference type="ARBA" id="ARBA00022679"/>
    </source>
</evidence>
<dbReference type="PATRIC" id="fig|1117379.3.peg.3145"/>
<dbReference type="AlphaFoldDB" id="K6D1V0"/>
<keyword evidence="4" id="KW-1185">Reference proteome</keyword>
<proteinExistence type="predicted"/>
<evidence type="ECO:0000313" key="4">
    <source>
        <dbReference type="Proteomes" id="UP000006316"/>
    </source>
</evidence>
<dbReference type="eggNOG" id="COG0438">
    <property type="taxonomic scope" value="Bacteria"/>
</dbReference>
<comment type="caution">
    <text evidence="3">The sequence shown here is derived from an EMBL/GenBank/DDBJ whole genome shotgun (WGS) entry which is preliminary data.</text>
</comment>
<evidence type="ECO:0000313" key="3">
    <source>
        <dbReference type="EMBL" id="EKN66472.1"/>
    </source>
</evidence>
<gene>
    <name evidence="3" type="ORF">BABA_15222</name>
</gene>
<protein>
    <submittedName>
        <fullName evidence="3">Glycosyltransferase</fullName>
    </submittedName>
</protein>
<dbReference type="GO" id="GO:0009103">
    <property type="term" value="P:lipopolysaccharide biosynthetic process"/>
    <property type="evidence" value="ECO:0007669"/>
    <property type="project" value="TreeGrafter"/>
</dbReference>
<keyword evidence="1 3" id="KW-0808">Transferase</keyword>
<dbReference type="OrthoDB" id="6713581at2"/>
<sequence length="334" mass="39349">MSKVKMVFAGHDLKFAQLIIDYLEKTNRFDIRLDQWAGHHVHDEKSSKEYLDWADIIVCEWGLGNAVWYSAHKRPHQKLIVRMHRQELDTAYPQQFTMENMDALIAISPYVYEEFYRVFKLPREKTHMIYNVLDAKKLDKPKTAESNFHLGIIGIAPKMKRLDVALDVLEALWAKDKRYKLFVKGKLPQEYPWLWKKDEERDYYEEQFHRIEQAPWKNAVAFDGFGEVDEWLQKIGFVLSTSDFESFHLAPSEGMASGAIPLILKWDGSDTIYNQEILLENTNAIVNRVLEFNEMGAKQKEEVRQKAKSFVNQRFDIEKIGKEWVDLIEELLSK</sequence>
<evidence type="ECO:0000259" key="2">
    <source>
        <dbReference type="Pfam" id="PF00534"/>
    </source>
</evidence>